<evidence type="ECO:0000313" key="1">
    <source>
        <dbReference type="EMBL" id="KAA6431874.1"/>
    </source>
</evidence>
<dbReference type="Proteomes" id="UP001570846">
    <property type="component" value="Unassembled WGS sequence"/>
</dbReference>
<comment type="caution">
    <text evidence="1">The sequence shown here is derived from an EMBL/GenBank/DDBJ whole genome shotgun (WGS) entry which is preliminary data.</text>
</comment>
<dbReference type="EMBL" id="JBGOGF010000005">
    <property type="protein sequence ID" value="MFA1771649.1"/>
    <property type="molecule type" value="Genomic_DNA"/>
</dbReference>
<reference evidence="2 4" key="3">
    <citation type="submission" date="2024-08" db="EMBL/GenBank/DDBJ databases">
        <authorList>
            <person name="Wei W."/>
        </authorList>
    </citation>
    <scope>NUCLEOTIDE SEQUENCE [LARGE SCALE GENOMIC DNA]</scope>
    <source>
        <strain evidence="2 4">XU2</strain>
    </source>
</reference>
<keyword evidence="4" id="KW-1185">Reference proteome</keyword>
<reference evidence="1 3" key="1">
    <citation type="submission" date="2019-07" db="EMBL/GenBank/DDBJ databases">
        <authorList>
            <person name="Qu J.-H."/>
        </authorList>
    </citation>
    <scope>NUCLEOTIDE SEQUENCE [LARGE SCALE GENOMIC DNA]</scope>
    <source>
        <strain evidence="1 3">MDT1-10-3</strain>
    </source>
</reference>
<evidence type="ECO:0000313" key="4">
    <source>
        <dbReference type="Proteomes" id="UP001570846"/>
    </source>
</evidence>
<reference evidence="1 3" key="2">
    <citation type="submission" date="2019-09" db="EMBL/GenBank/DDBJ databases">
        <title>A bacterium isolated from glacier soil.</title>
        <authorList>
            <person name="Liu Q."/>
        </authorList>
    </citation>
    <scope>NUCLEOTIDE SEQUENCE [LARGE SCALE GENOMIC DNA]</scope>
    <source>
        <strain evidence="1 3">MDT1-10-3</strain>
    </source>
</reference>
<accession>A0A5M8QAA0</accession>
<dbReference type="EMBL" id="VKKZ01000023">
    <property type="protein sequence ID" value="KAA6431874.1"/>
    <property type="molecule type" value="Genomic_DNA"/>
</dbReference>
<organism evidence="1 3">
    <name type="scientific">Rufibacter glacialis</name>
    <dbReference type="NCBI Taxonomy" id="1259555"/>
    <lineage>
        <taxon>Bacteria</taxon>
        <taxon>Pseudomonadati</taxon>
        <taxon>Bacteroidota</taxon>
        <taxon>Cytophagia</taxon>
        <taxon>Cytophagales</taxon>
        <taxon>Hymenobacteraceae</taxon>
        <taxon>Rufibacter</taxon>
    </lineage>
</organism>
<evidence type="ECO:0000313" key="2">
    <source>
        <dbReference type="EMBL" id="MFA1771649.1"/>
    </source>
</evidence>
<dbReference type="RefSeq" id="WP_149099893.1">
    <property type="nucleotide sequence ID" value="NZ_JBGOGF010000005.1"/>
</dbReference>
<evidence type="ECO:0000313" key="3">
    <source>
        <dbReference type="Proteomes" id="UP000323866"/>
    </source>
</evidence>
<protein>
    <submittedName>
        <fullName evidence="1">Uncharacterized protein</fullName>
    </submittedName>
</protein>
<sequence length="66" mass="7360">MSSAIGFDSLGRDLTSQDGFATVNFRTSKNEGFIGSKSSFKEMVSHQVYWSSPFDKIGLYDGRKKD</sequence>
<proteinExistence type="predicted"/>
<gene>
    <name evidence="2" type="ORF">ACD591_10125</name>
    <name evidence="1" type="ORF">FOE74_17350</name>
</gene>
<dbReference type="AlphaFoldDB" id="A0A5M8QAA0"/>
<dbReference type="Proteomes" id="UP000323866">
    <property type="component" value="Unassembled WGS sequence"/>
</dbReference>
<name>A0A5M8QAA0_9BACT</name>